<dbReference type="AlphaFoldDB" id="A0A663N2T4"/>
<keyword evidence="2 5" id="KW-0732">Signal</keyword>
<feature type="chain" id="PRO_5025572056" description="LRRNT domain-containing protein" evidence="5">
    <location>
        <begin position="21"/>
        <end position="334"/>
    </location>
</feature>
<keyword evidence="1" id="KW-0433">Leucine-rich repeat</keyword>
<sequence>MWVPALLLLITPVLLPPAGTTDPDQLCPSEMNKVKDILEVNCTGQTLSAVPPDLPADTGILLLSTNRLTSVSTAAFLNLKQLQDLDLSHNGLVDLDTNIPLPSLRELILSHNALGALPVLEGLPMLTRLAVAHNSLTQLRPGAFQGMSQLKDLDLRGNQLRTLPEDVFAGLNALEDLDLSDNLLEQLPKDLLQDLKKLVTLWLSGNRLRALPSEFFPEGHLFMYVFLTENPWHYVLNWSVTVWGCRSYFAFYAPTASVWVMHIKTRCAFNSVPGCQSQNKYSLPEFQTGASFISLDPPQSWQGTVNGETVFSTGNCEDRKAHLHLIMRDPPLGD</sequence>
<dbReference type="Gene3D" id="3.80.10.10">
    <property type="entry name" value="Ribonuclease Inhibitor"/>
    <property type="match status" value="1"/>
</dbReference>
<evidence type="ECO:0000256" key="3">
    <source>
        <dbReference type="ARBA" id="ARBA00022737"/>
    </source>
</evidence>
<accession>A0A663N2T4</accession>
<evidence type="ECO:0000313" key="7">
    <source>
        <dbReference type="Proteomes" id="UP000472269"/>
    </source>
</evidence>
<dbReference type="Proteomes" id="UP000472269">
    <property type="component" value="Unplaced"/>
</dbReference>
<evidence type="ECO:0000256" key="5">
    <source>
        <dbReference type="SAM" id="SignalP"/>
    </source>
</evidence>
<name>A0A663N2T4_ATHCN</name>
<evidence type="ECO:0000256" key="2">
    <source>
        <dbReference type="ARBA" id="ARBA00022729"/>
    </source>
</evidence>
<proteinExistence type="predicted"/>
<dbReference type="Pfam" id="PF13855">
    <property type="entry name" value="LRR_8"/>
    <property type="match status" value="2"/>
</dbReference>
<dbReference type="InterPro" id="IPR003591">
    <property type="entry name" value="Leu-rich_rpt_typical-subtyp"/>
</dbReference>
<feature type="signal peptide" evidence="5">
    <location>
        <begin position="1"/>
        <end position="20"/>
    </location>
</feature>
<keyword evidence="7" id="KW-1185">Reference proteome</keyword>
<dbReference type="Ensembl" id="ENSACUT00000019973.1">
    <property type="protein sequence ID" value="ENSACUP00000018724.1"/>
    <property type="gene ID" value="ENSACUG00000012572.1"/>
</dbReference>
<reference evidence="6" key="2">
    <citation type="submission" date="2025-09" db="UniProtKB">
        <authorList>
            <consortium name="Ensembl"/>
        </authorList>
    </citation>
    <scope>IDENTIFICATION</scope>
</reference>
<evidence type="ECO:0000313" key="6">
    <source>
        <dbReference type="Ensembl" id="ENSACUP00000018724.1"/>
    </source>
</evidence>
<dbReference type="SMART" id="SM00364">
    <property type="entry name" value="LRR_BAC"/>
    <property type="match status" value="4"/>
</dbReference>
<reference evidence="6" key="1">
    <citation type="submission" date="2025-08" db="UniProtKB">
        <authorList>
            <consortium name="Ensembl"/>
        </authorList>
    </citation>
    <scope>IDENTIFICATION</scope>
</reference>
<dbReference type="PRINTS" id="PR00019">
    <property type="entry name" value="LEURICHRPT"/>
</dbReference>
<dbReference type="FunFam" id="3.80.10.10:FF:000770">
    <property type="entry name" value="Uncharacterized protein"/>
    <property type="match status" value="1"/>
</dbReference>
<evidence type="ECO:0000256" key="1">
    <source>
        <dbReference type="ARBA" id="ARBA00022614"/>
    </source>
</evidence>
<evidence type="ECO:0000256" key="4">
    <source>
        <dbReference type="ARBA" id="ARBA00023180"/>
    </source>
</evidence>
<dbReference type="InterPro" id="IPR032675">
    <property type="entry name" value="LRR_dom_sf"/>
</dbReference>
<dbReference type="PANTHER" id="PTHR24369:SF157">
    <property type="entry name" value="LRRCT DOMAIN-CONTAINING PROTEIN"/>
    <property type="match status" value="1"/>
</dbReference>
<protein>
    <recommendedName>
        <fullName evidence="8">LRRNT domain-containing protein</fullName>
    </recommendedName>
</protein>
<keyword evidence="4" id="KW-0325">Glycoprotein</keyword>
<dbReference type="SUPFAM" id="SSF52058">
    <property type="entry name" value="L domain-like"/>
    <property type="match status" value="1"/>
</dbReference>
<keyword evidence="3" id="KW-0677">Repeat</keyword>
<dbReference type="PANTHER" id="PTHR24369">
    <property type="entry name" value="ANTIGEN BSP, PUTATIVE-RELATED"/>
    <property type="match status" value="1"/>
</dbReference>
<dbReference type="OMA" id="HYEESTL"/>
<dbReference type="InterPro" id="IPR001611">
    <property type="entry name" value="Leu-rich_rpt"/>
</dbReference>
<dbReference type="SMART" id="SM00369">
    <property type="entry name" value="LRR_TYP"/>
    <property type="match status" value="6"/>
</dbReference>
<dbReference type="PROSITE" id="PS51450">
    <property type="entry name" value="LRR"/>
    <property type="match status" value="4"/>
</dbReference>
<organism evidence="6 7">
    <name type="scientific">Athene cunicularia</name>
    <name type="common">Burrowing owl</name>
    <name type="synonym">Speotyto cunicularia</name>
    <dbReference type="NCBI Taxonomy" id="194338"/>
    <lineage>
        <taxon>Eukaryota</taxon>
        <taxon>Metazoa</taxon>
        <taxon>Chordata</taxon>
        <taxon>Craniata</taxon>
        <taxon>Vertebrata</taxon>
        <taxon>Euteleostomi</taxon>
        <taxon>Archelosauria</taxon>
        <taxon>Archosauria</taxon>
        <taxon>Dinosauria</taxon>
        <taxon>Saurischia</taxon>
        <taxon>Theropoda</taxon>
        <taxon>Coelurosauria</taxon>
        <taxon>Aves</taxon>
        <taxon>Neognathae</taxon>
        <taxon>Neoaves</taxon>
        <taxon>Telluraves</taxon>
        <taxon>Strigiformes</taxon>
        <taxon>Strigidae</taxon>
        <taxon>Athene</taxon>
    </lineage>
</organism>
<evidence type="ECO:0008006" key="8">
    <source>
        <dbReference type="Google" id="ProtNLM"/>
    </source>
</evidence>
<dbReference type="InterPro" id="IPR050541">
    <property type="entry name" value="LRR_TM_domain-containing"/>
</dbReference>
<dbReference type="Pfam" id="PF00560">
    <property type="entry name" value="LRR_1"/>
    <property type="match status" value="1"/>
</dbReference>
<dbReference type="GO" id="GO:0005886">
    <property type="term" value="C:plasma membrane"/>
    <property type="evidence" value="ECO:0007669"/>
    <property type="project" value="TreeGrafter"/>
</dbReference>